<dbReference type="NCBIfam" id="NF011650">
    <property type="entry name" value="PRK15068.1"/>
    <property type="match status" value="1"/>
</dbReference>
<dbReference type="GO" id="GO:0032259">
    <property type="term" value="P:methylation"/>
    <property type="evidence" value="ECO:0007669"/>
    <property type="project" value="UniProtKB-KW"/>
</dbReference>
<evidence type="ECO:0000313" key="3">
    <source>
        <dbReference type="EMBL" id="VAW85714.1"/>
    </source>
</evidence>
<dbReference type="GO" id="GO:0016765">
    <property type="term" value="F:transferase activity, transferring alkyl or aryl (other than methyl) groups"/>
    <property type="evidence" value="ECO:0007669"/>
    <property type="project" value="InterPro"/>
</dbReference>
<keyword evidence="3" id="KW-0489">Methyltransferase</keyword>
<dbReference type="PANTHER" id="PTHR43464:SF95">
    <property type="entry name" value="TRNA U34 CARBOXYMETHYLTRANSFERASE"/>
    <property type="match status" value="1"/>
</dbReference>
<keyword evidence="2" id="KW-0819">tRNA processing</keyword>
<reference evidence="3" key="1">
    <citation type="submission" date="2018-06" db="EMBL/GenBank/DDBJ databases">
        <authorList>
            <person name="Zhirakovskaya E."/>
        </authorList>
    </citation>
    <scope>NUCLEOTIDE SEQUENCE</scope>
</reference>
<dbReference type="NCBIfam" id="TIGR00452">
    <property type="entry name" value="tRNA 5-methoxyuridine(34)/uridine 5-oxyacetic acid(34) synthase CmoB"/>
    <property type="match status" value="1"/>
</dbReference>
<organism evidence="3">
    <name type="scientific">hydrothermal vent metagenome</name>
    <dbReference type="NCBI Taxonomy" id="652676"/>
    <lineage>
        <taxon>unclassified sequences</taxon>
        <taxon>metagenomes</taxon>
        <taxon>ecological metagenomes</taxon>
    </lineage>
</organism>
<gene>
    <name evidence="3" type="ORF">MNBD_GAMMA16-296</name>
</gene>
<dbReference type="EMBL" id="UOFO01000077">
    <property type="protein sequence ID" value="VAW85714.1"/>
    <property type="molecule type" value="Genomic_DNA"/>
</dbReference>
<dbReference type="Pfam" id="PF08003">
    <property type="entry name" value="Methyltransf_9"/>
    <property type="match status" value="1"/>
</dbReference>
<dbReference type="GO" id="GO:0008168">
    <property type="term" value="F:methyltransferase activity"/>
    <property type="evidence" value="ECO:0007669"/>
    <property type="project" value="UniProtKB-KW"/>
</dbReference>
<dbReference type="InterPro" id="IPR010017">
    <property type="entry name" value="CmoB"/>
</dbReference>
<dbReference type="AlphaFoldDB" id="A0A3B0ZW87"/>
<dbReference type="InterPro" id="IPR029063">
    <property type="entry name" value="SAM-dependent_MTases_sf"/>
</dbReference>
<dbReference type="CDD" id="cd02440">
    <property type="entry name" value="AdoMet_MTases"/>
    <property type="match status" value="1"/>
</dbReference>
<dbReference type="Gene3D" id="3.40.50.150">
    <property type="entry name" value="Vaccinia Virus protein VP39"/>
    <property type="match status" value="1"/>
</dbReference>
<name>A0A3B0ZW87_9ZZZZ</name>
<dbReference type="PANTHER" id="PTHR43464">
    <property type="entry name" value="METHYLTRANSFERASE"/>
    <property type="match status" value="1"/>
</dbReference>
<dbReference type="InterPro" id="IPR027555">
    <property type="entry name" value="Mo5U34_MeTrfas-like"/>
</dbReference>
<proteinExistence type="inferred from homology"/>
<evidence type="ECO:0000256" key="1">
    <source>
        <dbReference type="ARBA" id="ARBA00022679"/>
    </source>
</evidence>
<keyword evidence="1 3" id="KW-0808">Transferase</keyword>
<dbReference type="SUPFAM" id="SSF53335">
    <property type="entry name" value="S-adenosyl-L-methionine-dependent methyltransferases"/>
    <property type="match status" value="1"/>
</dbReference>
<dbReference type="GO" id="GO:0002098">
    <property type="term" value="P:tRNA wobble uridine modification"/>
    <property type="evidence" value="ECO:0007669"/>
    <property type="project" value="InterPro"/>
</dbReference>
<sequence>MIDFQTFYDALEQSSLTHWLNSLPKQIEQRTHANVNGNLNRWLDTLAQLPKIATQHFDFTSKEIIIGHAADCSPAEQAQLKILLQQFCPWRKGPYSLFDIHIDSEWRSDLKWDRLAQHITPLFGRQVLDVGCGNGYHCWRMAGAGAKLVIGIDPSLLFLAQFHAIKHYAPKISVHIIPFKMEELPDPAAQFDTVFSMGVLYHRRSPIDHIIELKQALRPGGELILETLVIPSSYGNLLMPRDRYAKMRNVWFIPETQQLEVWLQRCNFKNIRVIDVSLTTTAEQRATTWMQFESLADFLSPDDPETTIEGYPAPRRAIIIANKG</sequence>
<protein>
    <submittedName>
        <fullName evidence="3">tRNA (Mo5U34)-methyltransferase</fullName>
    </submittedName>
</protein>
<evidence type="ECO:0000256" key="2">
    <source>
        <dbReference type="ARBA" id="ARBA00022694"/>
    </source>
</evidence>
<accession>A0A3B0ZW87</accession>
<dbReference type="HAMAP" id="MF_01590">
    <property type="entry name" value="tRNA_carboxymethyltr_CmoB"/>
    <property type="match status" value="1"/>
</dbReference>